<dbReference type="Proteomes" id="UP000184731">
    <property type="component" value="Chromosome"/>
</dbReference>
<proteinExistence type="predicted"/>
<dbReference type="PANTHER" id="PTHR43025">
    <property type="entry name" value="MONOGALACTOSYLDIACYLGLYCEROL SYNTHASE"/>
    <property type="match status" value="1"/>
</dbReference>
<keyword evidence="2" id="KW-1185">Reference proteome</keyword>
<dbReference type="OrthoDB" id="9761914at2"/>
<dbReference type="KEGG" id="saqi:AXG55_08425"/>
<evidence type="ECO:0000313" key="1">
    <source>
        <dbReference type="EMBL" id="APJ03927.1"/>
    </source>
</evidence>
<reference evidence="1 2" key="1">
    <citation type="submission" date="2016-10" db="EMBL/GenBank/DDBJ databases">
        <title>Silvanigrella aquatica sp. nov., isolated from a freshwater lake located in the Black Forest, Germany, description of Silvanigrellaceae fam. nov., Silvanigrellales ord. nov., reclassification of the order Bdellovibrionales in the class Oligoflexia, reclassification of the families Bacteriovoracaceae and Halobacteriovoraceae in the new order Bacteriovoracales ord. nov., and reclassification of the family Pseudobacteriovoracaceae in the order Oligoflexiales.</title>
        <authorList>
            <person name="Hahn M.W."/>
            <person name="Schmidt J."/>
            <person name="Koll U."/>
            <person name="Rohde M."/>
            <person name="Verbag S."/>
            <person name="Pitt A."/>
            <person name="Nakai R."/>
            <person name="Naganuma T."/>
            <person name="Lang E."/>
        </authorList>
    </citation>
    <scope>NUCLEOTIDE SEQUENCE [LARGE SCALE GENOMIC DNA]</scope>
    <source>
        <strain evidence="1 2">MWH-Nonnen-W8red</strain>
    </source>
</reference>
<dbReference type="EMBL" id="CP017834">
    <property type="protein sequence ID" value="APJ03927.1"/>
    <property type="molecule type" value="Genomic_DNA"/>
</dbReference>
<accession>A0A1L4D163</accession>
<dbReference type="Gene3D" id="3.40.50.2000">
    <property type="entry name" value="Glycogen Phosphorylase B"/>
    <property type="match status" value="1"/>
</dbReference>
<dbReference type="STRING" id="1915309.AXG55_08425"/>
<dbReference type="SUPFAM" id="SSF53756">
    <property type="entry name" value="UDP-Glycosyltransferase/glycogen phosphorylase"/>
    <property type="match status" value="1"/>
</dbReference>
<dbReference type="PANTHER" id="PTHR43025:SF3">
    <property type="entry name" value="MONOGALACTOSYLDIACYLGLYCEROL SYNTHASE 1, CHLOROPLASTIC"/>
    <property type="match status" value="1"/>
</dbReference>
<evidence type="ECO:0000313" key="2">
    <source>
        <dbReference type="Proteomes" id="UP000184731"/>
    </source>
</evidence>
<protein>
    <submittedName>
        <fullName evidence="1">Uncharacterized protein</fullName>
    </submittedName>
</protein>
<organism evidence="1 2">
    <name type="scientific">Silvanigrella aquatica</name>
    <dbReference type="NCBI Taxonomy" id="1915309"/>
    <lineage>
        <taxon>Bacteria</taxon>
        <taxon>Pseudomonadati</taxon>
        <taxon>Bdellovibrionota</taxon>
        <taxon>Oligoflexia</taxon>
        <taxon>Silvanigrellales</taxon>
        <taxon>Silvanigrellaceae</taxon>
        <taxon>Silvanigrella</taxon>
    </lineage>
</organism>
<name>A0A1L4D163_9BACT</name>
<dbReference type="InterPro" id="IPR050519">
    <property type="entry name" value="Glycosyltransf_28_UgtP"/>
</dbReference>
<sequence>MSKKIIATLIIILIYSCNINSTESDINSIKNPDIFTVDLPNPGKFINNNLWIENKLLDSKKLYEKYKSKYNSYGIFLEFDQENNIIAQDKKSYPLFKYNSFLEKELSLHYNDYDRGKIVAASYYKNIYPIIQSNQKIINSFEWFLYRYSNYLNMESEEILKKIEIYSILYHFFTKDSHNKEKFIAFIHDINIHYKNPPKSVQKIKKIAIISGPYGGGHHSTAEIIKKTIQEKDNYQFYSVDECNDFPDTLYIMTRHLRNESEQGYHACRIYNDVFVNEGNFEKNDLLYLLSYKLTDYLPYNRYGELYKKLKKAEVDIIISTVHHISQITAFSYMLKVPMRILITDYEFPQNQWFDLNLIDSKLVKYWIPTIDYRGFFRTMVHDNDKKDNWEAKIYNRRSEIIKRKLFQNHSQLKIANILDELEVFDYLPFPSSHDFTPPKNVSDSFESRKTLGLSLASNRKVITIAMGGSPNVQSMLNLVKQLINISNQIDHNVEFSILTSGKENVIDEIKNHILPMNELLISEDQMNTESNENIFPNKITFKLLPKLNYESEMPHVYKSSDIIISKSGGATTTEIMNSSTPFIRGFGLYPWEVENVNLLEMIGLAYHEKDIPTNSSEFLHENLSEYLLSPSNRKLIQQINYFLNRPRPKYQSHKFDEIYLFKYLDEI</sequence>
<dbReference type="PROSITE" id="PS51257">
    <property type="entry name" value="PROKAR_LIPOPROTEIN"/>
    <property type="match status" value="1"/>
</dbReference>
<dbReference type="AlphaFoldDB" id="A0A1L4D163"/>
<dbReference type="RefSeq" id="WP_148697672.1">
    <property type="nucleotide sequence ID" value="NZ_CP017834.1"/>
</dbReference>
<gene>
    <name evidence="1" type="ORF">AXG55_08425</name>
</gene>